<evidence type="ECO:0000256" key="2">
    <source>
        <dbReference type="ARBA" id="ARBA00023125"/>
    </source>
</evidence>
<evidence type="ECO:0000259" key="4">
    <source>
        <dbReference type="PROSITE" id="PS01124"/>
    </source>
</evidence>
<keyword evidence="6" id="KW-1185">Reference proteome</keyword>
<gene>
    <name evidence="5" type="ORF">I8J29_20155</name>
</gene>
<dbReference type="EMBL" id="JAGGDJ010000019">
    <property type="protein sequence ID" value="MBO7746532.1"/>
    <property type="molecule type" value="Genomic_DNA"/>
</dbReference>
<dbReference type="InterPro" id="IPR009057">
    <property type="entry name" value="Homeodomain-like_sf"/>
</dbReference>
<dbReference type="Proteomes" id="UP000670947">
    <property type="component" value="Unassembled WGS sequence"/>
</dbReference>
<feature type="domain" description="HTH araC/xylS-type" evidence="4">
    <location>
        <begin position="190"/>
        <end position="288"/>
    </location>
</feature>
<evidence type="ECO:0000256" key="1">
    <source>
        <dbReference type="ARBA" id="ARBA00023015"/>
    </source>
</evidence>
<keyword evidence="1" id="KW-0805">Transcription regulation</keyword>
<dbReference type="Gene3D" id="2.60.120.10">
    <property type="entry name" value="Jelly Rolls"/>
    <property type="match status" value="1"/>
</dbReference>
<dbReference type="Gene3D" id="1.10.10.60">
    <property type="entry name" value="Homeodomain-like"/>
    <property type="match status" value="2"/>
</dbReference>
<accession>A0ABS3WE39</accession>
<evidence type="ECO:0000313" key="6">
    <source>
        <dbReference type="Proteomes" id="UP000670947"/>
    </source>
</evidence>
<dbReference type="InterPro" id="IPR014710">
    <property type="entry name" value="RmlC-like_jellyroll"/>
</dbReference>
<dbReference type="PANTHER" id="PTHR46796:SF12">
    <property type="entry name" value="HTH-TYPE DNA-BINDING TRANSCRIPTIONAL ACTIVATOR EUTR"/>
    <property type="match status" value="1"/>
</dbReference>
<dbReference type="Pfam" id="PF12833">
    <property type="entry name" value="HTH_18"/>
    <property type="match status" value="1"/>
</dbReference>
<dbReference type="SUPFAM" id="SSF51215">
    <property type="entry name" value="Regulatory protein AraC"/>
    <property type="match status" value="1"/>
</dbReference>
<dbReference type="SUPFAM" id="SSF46689">
    <property type="entry name" value="Homeodomain-like"/>
    <property type="match status" value="2"/>
</dbReference>
<protein>
    <submittedName>
        <fullName evidence="5">AraC family transcriptional regulator</fullName>
    </submittedName>
</protein>
<proteinExistence type="predicted"/>
<dbReference type="RefSeq" id="WP_208849296.1">
    <property type="nucleotide sequence ID" value="NZ_JAGGDJ010000019.1"/>
</dbReference>
<organism evidence="5 6">
    <name type="scientific">Paenibacillus artemisiicola</name>
    <dbReference type="NCBI Taxonomy" id="1172618"/>
    <lineage>
        <taxon>Bacteria</taxon>
        <taxon>Bacillati</taxon>
        <taxon>Bacillota</taxon>
        <taxon>Bacilli</taxon>
        <taxon>Bacillales</taxon>
        <taxon>Paenibacillaceae</taxon>
        <taxon>Paenibacillus</taxon>
    </lineage>
</organism>
<dbReference type="PROSITE" id="PS01124">
    <property type="entry name" value="HTH_ARAC_FAMILY_2"/>
    <property type="match status" value="1"/>
</dbReference>
<dbReference type="SMART" id="SM00342">
    <property type="entry name" value="HTH_ARAC"/>
    <property type="match status" value="1"/>
</dbReference>
<keyword evidence="3" id="KW-0804">Transcription</keyword>
<evidence type="ECO:0000313" key="5">
    <source>
        <dbReference type="EMBL" id="MBO7746532.1"/>
    </source>
</evidence>
<comment type="caution">
    <text evidence="5">The sequence shown here is derived from an EMBL/GenBank/DDBJ whole genome shotgun (WGS) entry which is preliminary data.</text>
</comment>
<dbReference type="InterPro" id="IPR037923">
    <property type="entry name" value="HTH-like"/>
</dbReference>
<reference evidence="5 6" key="1">
    <citation type="submission" date="2021-03" db="EMBL/GenBank/DDBJ databases">
        <title>Paenibacillus artemisicola MWE-103 whole genome sequence.</title>
        <authorList>
            <person name="Ham Y.J."/>
        </authorList>
    </citation>
    <scope>NUCLEOTIDE SEQUENCE [LARGE SCALE GENOMIC DNA]</scope>
    <source>
        <strain evidence="5 6">MWE-103</strain>
    </source>
</reference>
<dbReference type="PANTHER" id="PTHR46796">
    <property type="entry name" value="HTH-TYPE TRANSCRIPTIONAL ACTIVATOR RHAS-RELATED"/>
    <property type="match status" value="1"/>
</dbReference>
<dbReference type="InterPro" id="IPR050204">
    <property type="entry name" value="AraC_XylS_family_regulators"/>
</dbReference>
<keyword evidence="2" id="KW-0238">DNA-binding</keyword>
<evidence type="ECO:0000256" key="3">
    <source>
        <dbReference type="ARBA" id="ARBA00023163"/>
    </source>
</evidence>
<name>A0ABS3WE39_9BACL</name>
<dbReference type="InterPro" id="IPR018060">
    <property type="entry name" value="HTH_AraC"/>
</dbReference>
<dbReference type="CDD" id="cd02208">
    <property type="entry name" value="cupin_RmlC-like"/>
    <property type="match status" value="1"/>
</dbReference>
<sequence>MSLRVQMDERYLRVEHVTTDLQRARGGTLTNRHRHPVYHFMYVTEGEGSFLVNDRITKAEPGLLYIIQPGDWHQFHGDPERPLHNAECTFLLRDEADNAVRADFFDWLERRRGVRVPAALREQPIAVPARLRPFLLEGFARLLDPEHRFSTPERKSLLVADLMLRAEEVVWRLIAADAMPGRPGSAEEIDALKRHLSARIAEPVRLEELAELVHWTPNYLCRVFKAHTGLSPLSYLRRLRMTEAEKLLLYTDHPVAAIAGMLGYDDPSYFARLFRMHSGRAPGAYRRG</sequence>
<dbReference type="Pfam" id="PF02311">
    <property type="entry name" value="AraC_binding"/>
    <property type="match status" value="1"/>
</dbReference>
<dbReference type="InterPro" id="IPR003313">
    <property type="entry name" value="AraC-bd"/>
</dbReference>